<dbReference type="InterPro" id="IPR010852">
    <property type="entry name" value="ABATE"/>
</dbReference>
<dbReference type="EMBL" id="FNZM01000026">
    <property type="protein sequence ID" value="SEK14106.1"/>
    <property type="molecule type" value="Genomic_DNA"/>
</dbReference>
<reference evidence="2 3" key="1">
    <citation type="submission" date="2016-10" db="EMBL/GenBank/DDBJ databases">
        <authorList>
            <person name="Varghese N."/>
            <person name="Submissions S."/>
        </authorList>
    </citation>
    <scope>NUCLEOTIDE SEQUENCE [LARGE SCALE GENOMIC DNA]</scope>
    <source>
        <strain evidence="2 3">LMG 22274</strain>
    </source>
</reference>
<dbReference type="Pfam" id="PF11706">
    <property type="entry name" value="zf-CGNR"/>
    <property type="match status" value="1"/>
</dbReference>
<gene>
    <name evidence="2" type="ORF">SAMN05216550_12679</name>
</gene>
<dbReference type="PANTHER" id="PTHR35525">
    <property type="entry name" value="BLL6575 PROTEIN"/>
    <property type="match status" value="1"/>
</dbReference>
<feature type="domain" description="Zinc finger CGNR" evidence="1">
    <location>
        <begin position="161"/>
        <end position="199"/>
    </location>
</feature>
<evidence type="ECO:0000313" key="3">
    <source>
        <dbReference type="Proteomes" id="UP000183529"/>
    </source>
</evidence>
<dbReference type="Gene3D" id="1.10.3300.10">
    <property type="entry name" value="Jann2411-like domain"/>
    <property type="match status" value="1"/>
</dbReference>
<name>A0AAQ1JY29_9BURK</name>
<sequence length="203" mass="22599">MTEDQAWNAGSFAGGALCLDFANTQGGRDKTRDEERLTNYRAAVAWASAAGAVSGNEGRRLRAMAVQAPAEAAHNLEQLRLFRESLYRLLSALAANRVVEPADDVVLRSAVAAAVSVARLERRPDGCDWQIDTDKAGLNTLSNRIALDIQQLLLSSEMPYVRECERCTWLFVDRSKNKRRRWCKAETCGNRARASRHYQLTKA</sequence>
<dbReference type="SUPFAM" id="SSF160904">
    <property type="entry name" value="Jann2411-like"/>
    <property type="match status" value="1"/>
</dbReference>
<organism evidence="2 3">
    <name type="scientific">Paraburkholderia tropica</name>
    <dbReference type="NCBI Taxonomy" id="92647"/>
    <lineage>
        <taxon>Bacteria</taxon>
        <taxon>Pseudomonadati</taxon>
        <taxon>Pseudomonadota</taxon>
        <taxon>Betaproteobacteria</taxon>
        <taxon>Burkholderiales</taxon>
        <taxon>Burkholderiaceae</taxon>
        <taxon>Paraburkholderia</taxon>
    </lineage>
</organism>
<dbReference type="Pfam" id="PF07336">
    <property type="entry name" value="ABATE"/>
    <property type="match status" value="1"/>
</dbReference>
<dbReference type="PANTHER" id="PTHR35525:SF3">
    <property type="entry name" value="BLL6575 PROTEIN"/>
    <property type="match status" value="1"/>
</dbReference>
<protein>
    <submittedName>
        <fullName evidence="2">Conserved protein containing a Zn-ribbon-like motif, possibly RNA-binding</fullName>
    </submittedName>
</protein>
<dbReference type="InterPro" id="IPR021005">
    <property type="entry name" value="Znf_CGNR"/>
</dbReference>
<dbReference type="InterPro" id="IPR023286">
    <property type="entry name" value="ABATE_dom_sf"/>
</dbReference>
<dbReference type="AlphaFoldDB" id="A0AAQ1JY29"/>
<accession>A0AAQ1JY29</accession>
<evidence type="ECO:0000313" key="2">
    <source>
        <dbReference type="EMBL" id="SEK14106.1"/>
    </source>
</evidence>
<comment type="caution">
    <text evidence="2">The sequence shown here is derived from an EMBL/GenBank/DDBJ whole genome shotgun (WGS) entry which is preliminary data.</text>
</comment>
<evidence type="ECO:0000259" key="1">
    <source>
        <dbReference type="Pfam" id="PF11706"/>
    </source>
</evidence>
<dbReference type="RefSeq" id="WP_074987287.1">
    <property type="nucleotide sequence ID" value="NZ_CADFGN010000019.1"/>
</dbReference>
<proteinExistence type="predicted"/>
<dbReference type="Proteomes" id="UP000183529">
    <property type="component" value="Unassembled WGS sequence"/>
</dbReference>